<comment type="caution">
    <text evidence="9">The sequence shown here is derived from an EMBL/GenBank/DDBJ whole genome shotgun (WGS) entry which is preliminary data.</text>
</comment>
<comment type="cofactor">
    <cofactor evidence="7">
        <name>heme</name>
        <dbReference type="ChEBI" id="CHEBI:30413"/>
    </cofactor>
</comment>
<evidence type="ECO:0000256" key="1">
    <source>
        <dbReference type="ARBA" id="ARBA00010617"/>
    </source>
</evidence>
<comment type="similarity">
    <text evidence="1 8">Belongs to the cytochrome P450 family.</text>
</comment>
<evidence type="ECO:0000256" key="7">
    <source>
        <dbReference type="PIRSR" id="PIRSR602401-1"/>
    </source>
</evidence>
<keyword evidence="6 8" id="KW-0503">Monooxygenase</keyword>
<gene>
    <name evidence="9" type="ORF">DB31_6286</name>
</gene>
<dbReference type="EMBL" id="JMCB01000004">
    <property type="protein sequence ID" value="KFE69311.1"/>
    <property type="molecule type" value="Genomic_DNA"/>
</dbReference>
<keyword evidence="2 7" id="KW-0349">Heme</keyword>
<keyword evidence="5 7" id="KW-0408">Iron</keyword>
<dbReference type="PANTHER" id="PTHR24291">
    <property type="entry name" value="CYTOCHROME P450 FAMILY 4"/>
    <property type="match status" value="1"/>
</dbReference>
<dbReference type="Pfam" id="PF00067">
    <property type="entry name" value="p450"/>
    <property type="match status" value="1"/>
</dbReference>
<keyword evidence="10" id="KW-1185">Reference proteome</keyword>
<feature type="binding site" description="axial binding residue" evidence="7">
    <location>
        <position position="373"/>
    </location>
    <ligand>
        <name>heme</name>
        <dbReference type="ChEBI" id="CHEBI:30413"/>
    </ligand>
    <ligandPart>
        <name>Fe</name>
        <dbReference type="ChEBI" id="CHEBI:18248"/>
    </ligandPart>
</feature>
<dbReference type="GO" id="GO:0005506">
    <property type="term" value="F:iron ion binding"/>
    <property type="evidence" value="ECO:0007669"/>
    <property type="project" value="InterPro"/>
</dbReference>
<name>A0A085WNP8_9BACT</name>
<dbReference type="AlphaFoldDB" id="A0A085WNP8"/>
<dbReference type="GO" id="GO:0020037">
    <property type="term" value="F:heme binding"/>
    <property type="evidence" value="ECO:0007669"/>
    <property type="project" value="InterPro"/>
</dbReference>
<sequence>MLSQGFAEYGEVISYRMGPIRVTYFTHPDHVKHILVERPTIYGRSKLLRRAEPILGKGLITNDGESWRRQRRLAQPAFHRERLAVLVDQMVQVMGAHLRNWDALPDGTVLDIMPEMTRLTLSITTRTLFSSDAFNGTVNPGAAELEDAMYSATHENSARLLSANPLRMFLPTKANREFDKNMAMLNRAVLGLIEARRKQAQPPQDLLQMLLEARYEDTGGGMSDAQLRDELMTLIVAGHETTTFALGWTWFLLGSHPEVWEKLQAEVDSVLEGRVPTAQDLPKLRYTAMVIDESMRLYPPVWSFPREAMSDDVIGGYLVSKGDIITLSPYLTHRHPAVWEEPEKFNPERFSPERSAGRPRLAFFPFGGGMRMCIGTNFASMEMQIILAMIVQRYRVQYTEQKPPPFVVGVNLRPDTVPLKLYRRAAAA</sequence>
<dbReference type="Gene3D" id="1.10.630.10">
    <property type="entry name" value="Cytochrome P450"/>
    <property type="match status" value="1"/>
</dbReference>
<evidence type="ECO:0000256" key="5">
    <source>
        <dbReference type="ARBA" id="ARBA00023004"/>
    </source>
</evidence>
<evidence type="ECO:0000256" key="4">
    <source>
        <dbReference type="ARBA" id="ARBA00023002"/>
    </source>
</evidence>
<dbReference type="InterPro" id="IPR036396">
    <property type="entry name" value="Cyt_P450_sf"/>
</dbReference>
<dbReference type="CDD" id="cd20620">
    <property type="entry name" value="CYP132-like"/>
    <property type="match status" value="1"/>
</dbReference>
<dbReference type="InterPro" id="IPR050196">
    <property type="entry name" value="Cytochrome_P450_Monoox"/>
</dbReference>
<dbReference type="InterPro" id="IPR002401">
    <property type="entry name" value="Cyt_P450_E_grp-I"/>
</dbReference>
<proteinExistence type="inferred from homology"/>
<dbReference type="PROSITE" id="PS00086">
    <property type="entry name" value="CYTOCHROME_P450"/>
    <property type="match status" value="1"/>
</dbReference>
<evidence type="ECO:0000313" key="9">
    <source>
        <dbReference type="EMBL" id="KFE69311.1"/>
    </source>
</evidence>
<evidence type="ECO:0000256" key="6">
    <source>
        <dbReference type="ARBA" id="ARBA00023033"/>
    </source>
</evidence>
<dbReference type="InterPro" id="IPR001128">
    <property type="entry name" value="Cyt_P450"/>
</dbReference>
<keyword evidence="4 8" id="KW-0560">Oxidoreductase</keyword>
<dbReference type="Proteomes" id="UP000028725">
    <property type="component" value="Unassembled WGS sequence"/>
</dbReference>
<dbReference type="SUPFAM" id="SSF48264">
    <property type="entry name" value="Cytochrome P450"/>
    <property type="match status" value="1"/>
</dbReference>
<reference evidence="9 10" key="1">
    <citation type="submission" date="2014-04" db="EMBL/GenBank/DDBJ databases">
        <title>Genome assembly of Hyalangium minutum DSM 14724.</title>
        <authorList>
            <person name="Sharma G."/>
            <person name="Subramanian S."/>
        </authorList>
    </citation>
    <scope>NUCLEOTIDE SEQUENCE [LARGE SCALE GENOMIC DNA]</scope>
    <source>
        <strain evidence="9 10">DSM 14724</strain>
    </source>
</reference>
<organism evidence="9 10">
    <name type="scientific">Hyalangium minutum</name>
    <dbReference type="NCBI Taxonomy" id="394096"/>
    <lineage>
        <taxon>Bacteria</taxon>
        <taxon>Pseudomonadati</taxon>
        <taxon>Myxococcota</taxon>
        <taxon>Myxococcia</taxon>
        <taxon>Myxococcales</taxon>
        <taxon>Cystobacterineae</taxon>
        <taxon>Archangiaceae</taxon>
        <taxon>Hyalangium</taxon>
    </lineage>
</organism>
<accession>A0A085WNP8</accession>
<dbReference type="GO" id="GO:0004497">
    <property type="term" value="F:monooxygenase activity"/>
    <property type="evidence" value="ECO:0007669"/>
    <property type="project" value="UniProtKB-KW"/>
</dbReference>
<evidence type="ECO:0000256" key="8">
    <source>
        <dbReference type="RuleBase" id="RU000461"/>
    </source>
</evidence>
<keyword evidence="3 7" id="KW-0479">Metal-binding</keyword>
<evidence type="ECO:0000256" key="3">
    <source>
        <dbReference type="ARBA" id="ARBA00022723"/>
    </source>
</evidence>
<dbReference type="PRINTS" id="PR00385">
    <property type="entry name" value="P450"/>
</dbReference>
<dbReference type="PANTHER" id="PTHR24291:SF50">
    <property type="entry name" value="BIFUNCTIONAL ALBAFLAVENONE MONOOXYGENASE_TERPENE SYNTHASE"/>
    <property type="match status" value="1"/>
</dbReference>
<evidence type="ECO:0000256" key="2">
    <source>
        <dbReference type="ARBA" id="ARBA00022617"/>
    </source>
</evidence>
<protein>
    <submittedName>
        <fullName evidence="9">Cytochrome P450</fullName>
    </submittedName>
</protein>
<dbReference type="STRING" id="394096.DB31_6286"/>
<evidence type="ECO:0000313" key="10">
    <source>
        <dbReference type="Proteomes" id="UP000028725"/>
    </source>
</evidence>
<dbReference type="PRINTS" id="PR00463">
    <property type="entry name" value="EP450I"/>
</dbReference>
<dbReference type="InterPro" id="IPR017972">
    <property type="entry name" value="Cyt_P450_CS"/>
</dbReference>
<dbReference type="GO" id="GO:0016705">
    <property type="term" value="F:oxidoreductase activity, acting on paired donors, with incorporation or reduction of molecular oxygen"/>
    <property type="evidence" value="ECO:0007669"/>
    <property type="project" value="InterPro"/>
</dbReference>